<keyword evidence="4 8" id="KW-0479">Metal-binding</keyword>
<evidence type="ECO:0000313" key="11">
    <source>
        <dbReference type="Proteomes" id="UP000324241"/>
    </source>
</evidence>
<evidence type="ECO:0000256" key="1">
    <source>
        <dbReference type="ARBA" id="ARBA00001971"/>
    </source>
</evidence>
<dbReference type="SUPFAM" id="SSF53383">
    <property type="entry name" value="PLP-dependent transferases"/>
    <property type="match status" value="1"/>
</dbReference>
<dbReference type="OrthoDB" id="1470350at2759"/>
<keyword evidence="6 8" id="KW-0408">Iron</keyword>
<dbReference type="GeneID" id="54329429"/>
<dbReference type="InterPro" id="IPR015422">
    <property type="entry name" value="PyrdxlP-dep_Trfase_small"/>
</dbReference>
<dbReference type="PANTHER" id="PTHR24305">
    <property type="entry name" value="CYTOCHROME P450"/>
    <property type="match status" value="1"/>
</dbReference>
<dbReference type="InterPro" id="IPR050121">
    <property type="entry name" value="Cytochrome_P450_monoxygenase"/>
</dbReference>
<dbReference type="GO" id="GO:0020037">
    <property type="term" value="F:heme binding"/>
    <property type="evidence" value="ECO:0007669"/>
    <property type="project" value="InterPro"/>
</dbReference>
<evidence type="ECO:0000256" key="4">
    <source>
        <dbReference type="ARBA" id="ARBA00022723"/>
    </source>
</evidence>
<dbReference type="Proteomes" id="UP000324241">
    <property type="component" value="Unassembled WGS sequence"/>
</dbReference>
<dbReference type="Gene3D" id="3.40.640.10">
    <property type="entry name" value="Type I PLP-dependent aspartate aminotransferase-like (Major domain)"/>
    <property type="match status" value="1"/>
</dbReference>
<dbReference type="CDD" id="cd00609">
    <property type="entry name" value="AAT_like"/>
    <property type="match status" value="1"/>
</dbReference>
<keyword evidence="3 8" id="KW-0349">Heme</keyword>
<dbReference type="InterPro" id="IPR015421">
    <property type="entry name" value="PyrdxlP-dep_Trfase_major"/>
</dbReference>
<dbReference type="Pfam" id="PF00155">
    <property type="entry name" value="Aminotran_1_2"/>
    <property type="match status" value="1"/>
</dbReference>
<dbReference type="RefSeq" id="XP_033424669.1">
    <property type="nucleotide sequence ID" value="XM_033571354.1"/>
</dbReference>
<dbReference type="VEuPathDB" id="FungiDB:EYZ11_003674"/>
<dbReference type="EMBL" id="QUQM01000007">
    <property type="protein sequence ID" value="KAA8645308.1"/>
    <property type="molecule type" value="Genomic_DNA"/>
</dbReference>
<dbReference type="PANTHER" id="PTHR24305:SF237">
    <property type="entry name" value="CYTOCHROME P450 MONOOXYGENASE ATNE-RELATED"/>
    <property type="match status" value="1"/>
</dbReference>
<feature type="domain" description="Aminotransferase class I/classII large" evidence="9">
    <location>
        <begin position="586"/>
        <end position="826"/>
    </location>
</feature>
<evidence type="ECO:0000256" key="3">
    <source>
        <dbReference type="ARBA" id="ARBA00022617"/>
    </source>
</evidence>
<dbReference type="Gene3D" id="3.90.1150.10">
    <property type="entry name" value="Aspartate Aminotransferase, domain 1"/>
    <property type="match status" value="1"/>
</dbReference>
<dbReference type="PRINTS" id="PR00463">
    <property type="entry name" value="EP450I"/>
</dbReference>
<dbReference type="PRINTS" id="PR00385">
    <property type="entry name" value="P450"/>
</dbReference>
<dbReference type="PROSITE" id="PS00086">
    <property type="entry name" value="CYTOCHROME_P450"/>
    <property type="match status" value="1"/>
</dbReference>
<dbReference type="GO" id="GO:0016705">
    <property type="term" value="F:oxidoreductase activity, acting on paired donors, with incorporation or reduction of molecular oxygen"/>
    <property type="evidence" value="ECO:0007669"/>
    <property type="project" value="InterPro"/>
</dbReference>
<keyword evidence="7" id="KW-0503">Monooxygenase</keyword>
<proteinExistence type="inferred from homology"/>
<dbReference type="GO" id="GO:0004497">
    <property type="term" value="F:monooxygenase activity"/>
    <property type="evidence" value="ECO:0007669"/>
    <property type="project" value="UniProtKB-KW"/>
</dbReference>
<protein>
    <recommendedName>
        <fullName evidence="9">Aminotransferase class I/classII large domain-containing protein</fullName>
    </recommendedName>
</protein>
<evidence type="ECO:0000256" key="7">
    <source>
        <dbReference type="ARBA" id="ARBA00023033"/>
    </source>
</evidence>
<feature type="binding site" description="axial binding residue" evidence="8">
    <location>
        <position position="480"/>
    </location>
    <ligand>
        <name>heme</name>
        <dbReference type="ChEBI" id="CHEBI:30413"/>
    </ligand>
    <ligandPart>
        <name>Fe</name>
        <dbReference type="ChEBI" id="CHEBI:18248"/>
    </ligandPart>
</feature>
<comment type="similarity">
    <text evidence="2">Belongs to the cytochrome P450 family.</text>
</comment>
<dbReference type="InterPro" id="IPR017972">
    <property type="entry name" value="Cyt_P450_CS"/>
</dbReference>
<dbReference type="GO" id="GO:0030170">
    <property type="term" value="F:pyridoxal phosphate binding"/>
    <property type="evidence" value="ECO:0007669"/>
    <property type="project" value="InterPro"/>
</dbReference>
<organism evidence="10 11">
    <name type="scientific">Aspergillus tanneri</name>
    <dbReference type="NCBI Taxonomy" id="1220188"/>
    <lineage>
        <taxon>Eukaryota</taxon>
        <taxon>Fungi</taxon>
        <taxon>Dikarya</taxon>
        <taxon>Ascomycota</taxon>
        <taxon>Pezizomycotina</taxon>
        <taxon>Eurotiomycetes</taxon>
        <taxon>Eurotiomycetidae</taxon>
        <taxon>Eurotiales</taxon>
        <taxon>Aspergillaceae</taxon>
        <taxon>Aspergillus</taxon>
        <taxon>Aspergillus subgen. Circumdati</taxon>
    </lineage>
</organism>
<dbReference type="CDD" id="cd11061">
    <property type="entry name" value="CYP67-like"/>
    <property type="match status" value="1"/>
</dbReference>
<dbReference type="InterPro" id="IPR001128">
    <property type="entry name" value="Cyt_P450"/>
</dbReference>
<dbReference type="InterPro" id="IPR004839">
    <property type="entry name" value="Aminotransferase_I/II_large"/>
</dbReference>
<dbReference type="InterPro" id="IPR015424">
    <property type="entry name" value="PyrdxlP-dep_Trfase"/>
</dbReference>
<keyword evidence="5" id="KW-0560">Oxidoreductase</keyword>
<name>A0A5M9MEA8_9EURO</name>
<evidence type="ECO:0000256" key="6">
    <source>
        <dbReference type="ARBA" id="ARBA00023004"/>
    </source>
</evidence>
<evidence type="ECO:0000256" key="5">
    <source>
        <dbReference type="ARBA" id="ARBA00023002"/>
    </source>
</evidence>
<accession>A0A5M9MEA8</accession>
<dbReference type="VEuPathDB" id="FungiDB:EYZ11_003685"/>
<dbReference type="InterPro" id="IPR036396">
    <property type="entry name" value="Cyt_P450_sf"/>
</dbReference>
<dbReference type="InterPro" id="IPR002401">
    <property type="entry name" value="Cyt_P450_E_grp-I"/>
</dbReference>
<comment type="cofactor">
    <cofactor evidence="1 8">
        <name>heme</name>
        <dbReference type="ChEBI" id="CHEBI:30413"/>
    </cofactor>
</comment>
<sequence>MSVAKSFGGRFIPLYERLSDGIDLNDAIKTGLLLAVLWKIWDWVYNLYLHPSARYPGPLFCRMSILPNLYYAWKGTKHLKADELHRKYGMSEAPHNSLMQIIMQPMRTGDVVRLEPGFLSIISPNAVQDIYGSRSQFEKGTFYSRGPKESQVLTNLATAVDKKVHARKRRIMSHAFSEAAVRSYEETVLGKIRLFCHRISDSTAFGEEYKNMSRWFSYLTYDIMGNLTFGHDYGMLTRTDDHFIQPLIDTFQHSQVVLGVVPWVERWGLAPLLFVNILLAVRRFRKYVDNQVNHRIAEEKAGRGPEDIFKLLLSQTDKNTGERMEFKELSDEAVVLIIAASDTTGTALSGLSFYLARYPECYAKLKQEVRSTFSTVEEIVSGKKLLQCKYLRACVEEALRMSPGVPGYLVRESPKDATIDGHFIPANTQIGVPGWTMHRNPEFFPDPQVFKPERWLTESEAELQRLRSVHFPFSYGPRACIGKNLAYNTIYLVIARIAFLFEIESSEPLPLEFHVKDHFAAGEKNGWLSNRVRSNVERMLPGITSALIEKDKSAIIDLATAENHVIREELINVYKEVLNEKLVPQAFDDARRRDKSVRAVVLTNPHNPSGRCYSLSALGSAARFCQEKNIHLISDEVYALSTFGSAKEGGKFVSALTLDLPSLGVDRARIHTIWSTSKDFGSSGCRLGCIVSQANEALRASVGLMTTTQISRLSSLATAGLLQHCHLSHLMLLNCQRLAESYDQVTRWLTRHWFPFIPATAGLYVLARLAPHAATWDQEAEVLLKIKAAGVLLVSGRSFHLQERQMGWFRIVISVKPHILEEALRRMERALNIG</sequence>
<evidence type="ECO:0000256" key="8">
    <source>
        <dbReference type="PIRSR" id="PIRSR602401-1"/>
    </source>
</evidence>
<reference evidence="10 11" key="1">
    <citation type="submission" date="2019-08" db="EMBL/GenBank/DDBJ databases">
        <title>The genome sequence of a newly discovered highly antifungal drug resistant Aspergillus species, Aspergillus tanneri NIH 1004.</title>
        <authorList>
            <person name="Mounaud S."/>
            <person name="Singh I."/>
            <person name="Joardar V."/>
            <person name="Pakala S."/>
            <person name="Pakala S."/>
            <person name="Venepally P."/>
            <person name="Chung J.K."/>
            <person name="Losada L."/>
            <person name="Nierman W.C."/>
        </authorList>
    </citation>
    <scope>NUCLEOTIDE SEQUENCE [LARGE SCALE GENOMIC DNA]</scope>
    <source>
        <strain evidence="10 11">NIH1004</strain>
    </source>
</reference>
<dbReference type="GO" id="GO:0005506">
    <property type="term" value="F:iron ion binding"/>
    <property type="evidence" value="ECO:0007669"/>
    <property type="project" value="InterPro"/>
</dbReference>
<dbReference type="SUPFAM" id="SSF48264">
    <property type="entry name" value="Cytochrome P450"/>
    <property type="match status" value="1"/>
</dbReference>
<evidence type="ECO:0000256" key="2">
    <source>
        <dbReference type="ARBA" id="ARBA00010617"/>
    </source>
</evidence>
<evidence type="ECO:0000313" key="10">
    <source>
        <dbReference type="EMBL" id="KAA8645308.1"/>
    </source>
</evidence>
<dbReference type="Gene3D" id="1.10.630.10">
    <property type="entry name" value="Cytochrome P450"/>
    <property type="match status" value="1"/>
</dbReference>
<comment type="caution">
    <text evidence="10">The sequence shown here is derived from an EMBL/GenBank/DDBJ whole genome shotgun (WGS) entry which is preliminary data.</text>
</comment>
<dbReference type="AlphaFoldDB" id="A0A5M9MEA8"/>
<gene>
    <name evidence="10" type="ORF">ATNIH1004_006727</name>
</gene>
<dbReference type="Pfam" id="PF00067">
    <property type="entry name" value="p450"/>
    <property type="match status" value="1"/>
</dbReference>
<evidence type="ECO:0000259" key="9">
    <source>
        <dbReference type="Pfam" id="PF00155"/>
    </source>
</evidence>